<comment type="caution">
    <text evidence="3">The sequence shown here is derived from an EMBL/GenBank/DDBJ whole genome shotgun (WGS) entry which is preliminary data.</text>
</comment>
<feature type="region of interest" description="Disordered" evidence="1">
    <location>
        <begin position="421"/>
        <end position="462"/>
    </location>
</feature>
<dbReference type="InterPro" id="IPR027417">
    <property type="entry name" value="P-loop_NTPase"/>
</dbReference>
<reference evidence="3 4" key="1">
    <citation type="submission" date="2022-08" db="EMBL/GenBank/DDBJ databases">
        <title>Reclassification of Massilia species as members of the genera Telluria, Duganella, Pseudoduganella, Mokoshia gen. nov. and Zemynaea gen. nov. using orthogonal and non-orthogonal genome-based approaches.</title>
        <authorList>
            <person name="Bowman J.P."/>
        </authorList>
    </citation>
    <scope>NUCLEOTIDE SEQUENCE [LARGE SCALE GENOMIC DNA]</scope>
    <source>
        <strain evidence="3 4">JCM 31607</strain>
    </source>
</reference>
<feature type="domain" description="ORC1/DEAH AAA+ ATPase" evidence="2">
    <location>
        <begin position="117"/>
        <end position="269"/>
    </location>
</feature>
<keyword evidence="4" id="KW-1185">Reference proteome</keyword>
<evidence type="ECO:0000313" key="3">
    <source>
        <dbReference type="EMBL" id="MCS0610966.1"/>
    </source>
</evidence>
<dbReference type="EMBL" id="JANUGV010000011">
    <property type="protein sequence ID" value="MCS0610966.1"/>
    <property type="molecule type" value="Genomic_DNA"/>
</dbReference>
<keyword evidence="3" id="KW-0067">ATP-binding</keyword>
<evidence type="ECO:0000256" key="1">
    <source>
        <dbReference type="SAM" id="MobiDB-lite"/>
    </source>
</evidence>
<dbReference type="RefSeq" id="WP_258858498.1">
    <property type="nucleotide sequence ID" value="NZ_JANUGV010000011.1"/>
</dbReference>
<name>A0ABT2BRE0_9BURK</name>
<dbReference type="GO" id="GO:0005524">
    <property type="term" value="F:ATP binding"/>
    <property type="evidence" value="ECO:0007669"/>
    <property type="project" value="UniProtKB-KW"/>
</dbReference>
<evidence type="ECO:0000259" key="2">
    <source>
        <dbReference type="Pfam" id="PF13401"/>
    </source>
</evidence>
<dbReference type="SUPFAM" id="SSF52540">
    <property type="entry name" value="P-loop containing nucleoside triphosphate hydrolases"/>
    <property type="match status" value="1"/>
</dbReference>
<accession>A0ABT2BRE0</accession>
<dbReference type="Proteomes" id="UP001205861">
    <property type="component" value="Unassembled WGS sequence"/>
</dbReference>
<protein>
    <submittedName>
        <fullName evidence="3">ATP-binding protein</fullName>
    </submittedName>
</protein>
<dbReference type="InterPro" id="IPR049945">
    <property type="entry name" value="AAA_22"/>
</dbReference>
<proteinExistence type="predicted"/>
<dbReference type="Gene3D" id="3.40.50.300">
    <property type="entry name" value="P-loop containing nucleotide triphosphate hydrolases"/>
    <property type="match status" value="1"/>
</dbReference>
<sequence length="494" mass="55130">MSKRAHYQPSPVPEYTGNPLIEALPPILSEDDAGAAMANFPPTPGDERHLSKEVRLHLVNRIRSLVQPLPIHLELESTISSLLRSGYVARNPMRPETMRHLYGLSTGRNSSTGFISTASTTSLTGLSGMGKTTALNSVLSLYPQTIEHVRYQGKEFVHTQIVWLKLECPYDGSLSGLCHAFFRAVDKALGQEDRYASRYRARGGIEEMILRMTQLASTYFIGALFIDELQHLNRAKVGGQENMLNFFVNLINSIGIPVVFVGTNSMVKLFADVLRNARRACGHGTHYFQEPKADDPTWDMLVDVALDYQWVQQPVELTPEIKDALYEYTQGVTDFLVKLLMLGQRYAIQAKIETLNPQVFSHVFNTKMRLLKPALEVLKSRDPEKMSKFDDLLPPDEILNEMLSEKEPTLSLDMLAGLRRSKPDTRPAAQPSPATPLHDEPSRPTSRMATRPAEQPASALIAAREDTRSALIEVGWLASDPLEFSETYAVANAP</sequence>
<evidence type="ECO:0000313" key="4">
    <source>
        <dbReference type="Proteomes" id="UP001205861"/>
    </source>
</evidence>
<keyword evidence="3" id="KW-0547">Nucleotide-binding</keyword>
<organism evidence="3 4">
    <name type="scientific">Massilia solisilvae</name>
    <dbReference type="NCBI Taxonomy" id="1811225"/>
    <lineage>
        <taxon>Bacteria</taxon>
        <taxon>Pseudomonadati</taxon>
        <taxon>Pseudomonadota</taxon>
        <taxon>Betaproteobacteria</taxon>
        <taxon>Burkholderiales</taxon>
        <taxon>Oxalobacteraceae</taxon>
        <taxon>Telluria group</taxon>
        <taxon>Massilia</taxon>
    </lineage>
</organism>
<gene>
    <name evidence="3" type="ORF">NX773_22645</name>
</gene>
<dbReference type="Pfam" id="PF13401">
    <property type="entry name" value="AAA_22"/>
    <property type="match status" value="1"/>
</dbReference>